<keyword evidence="3" id="KW-0862">Zinc</keyword>
<feature type="region of interest" description="Disordered" evidence="5">
    <location>
        <begin position="1"/>
        <end position="186"/>
    </location>
</feature>
<organism evidence="7 8">
    <name type="scientific">Dispira parvispora</name>
    <dbReference type="NCBI Taxonomy" id="1520584"/>
    <lineage>
        <taxon>Eukaryota</taxon>
        <taxon>Fungi</taxon>
        <taxon>Fungi incertae sedis</taxon>
        <taxon>Zoopagomycota</taxon>
        <taxon>Kickxellomycotina</taxon>
        <taxon>Dimargaritomycetes</taxon>
        <taxon>Dimargaritales</taxon>
        <taxon>Dimargaritaceae</taxon>
        <taxon>Dispira</taxon>
    </lineage>
</organism>
<dbReference type="GO" id="GO:0008270">
    <property type="term" value="F:zinc ion binding"/>
    <property type="evidence" value="ECO:0007669"/>
    <property type="project" value="UniProtKB-KW"/>
</dbReference>
<feature type="compositionally biased region" description="Polar residues" evidence="5">
    <location>
        <begin position="1"/>
        <end position="11"/>
    </location>
</feature>
<sequence length="461" mass="50212">MASNHIQSTTAPPAGNADNEDDDIVITAEIPPRSPEETSGIDVTYWSPGTTSLTTNATPAPDIEVVAEVPPRPRHSSLNHSPDWSGQDAGDHTANNDSTSRWLSTVIREPLYEPRGAGRSRGRGRFLPPMHVGQSRPPEGQSSTRRYNLRRRPLPEPSRGTRPPGSRRRSLRHSEPLPTRSGPGMLNLDNSTWMDWIHWATDIASNYQLPLGFGTLTQYRNGSSSTSNTGNRLHRQRTTGLSIMQQNEQDSPGPWSDWNTMFITPSNNGTFAGDDEEEGDSDGSFTAVMGGSLPEEPPDGYDMELLSELANVMDPNYIPSRPLRSCDIPGTADYVPPPALKLKVCQKKVEQLPHFTRKVPNADPVELPTLSAVDGPSPVQSTDAITSTAGTTKTSKECHSASQSTRLAIVCPKCHVPIHSMCTTTCGHILCTPCADSMDVSESCPSCRTTIRKAGVRRLFL</sequence>
<dbReference type="SUPFAM" id="SSF57850">
    <property type="entry name" value="RING/U-box"/>
    <property type="match status" value="1"/>
</dbReference>
<dbReference type="InterPro" id="IPR001841">
    <property type="entry name" value="Znf_RING"/>
</dbReference>
<evidence type="ECO:0000259" key="6">
    <source>
        <dbReference type="PROSITE" id="PS50089"/>
    </source>
</evidence>
<evidence type="ECO:0000313" key="8">
    <source>
        <dbReference type="Proteomes" id="UP001150925"/>
    </source>
</evidence>
<comment type="caution">
    <text evidence="7">The sequence shown here is derived from an EMBL/GenBank/DDBJ whole genome shotgun (WGS) entry which is preliminary data.</text>
</comment>
<evidence type="ECO:0000256" key="2">
    <source>
        <dbReference type="ARBA" id="ARBA00022771"/>
    </source>
</evidence>
<dbReference type="InterPro" id="IPR013083">
    <property type="entry name" value="Znf_RING/FYVE/PHD"/>
</dbReference>
<feature type="compositionally biased region" description="Polar residues" evidence="5">
    <location>
        <begin position="47"/>
        <end position="58"/>
    </location>
</feature>
<proteinExistence type="predicted"/>
<dbReference type="PROSITE" id="PS00518">
    <property type="entry name" value="ZF_RING_1"/>
    <property type="match status" value="1"/>
</dbReference>
<feature type="compositionally biased region" description="Polar residues" evidence="5">
    <location>
        <begin position="93"/>
        <end position="103"/>
    </location>
</feature>
<dbReference type="InterPro" id="IPR017907">
    <property type="entry name" value="Znf_RING_CS"/>
</dbReference>
<reference evidence="7" key="1">
    <citation type="submission" date="2022-07" db="EMBL/GenBank/DDBJ databases">
        <title>Phylogenomic reconstructions and comparative analyses of Kickxellomycotina fungi.</title>
        <authorList>
            <person name="Reynolds N.K."/>
            <person name="Stajich J.E."/>
            <person name="Barry K."/>
            <person name="Grigoriev I.V."/>
            <person name="Crous P."/>
            <person name="Smith M.E."/>
        </authorList>
    </citation>
    <scope>NUCLEOTIDE SEQUENCE</scope>
    <source>
        <strain evidence="7">RSA 1196</strain>
    </source>
</reference>
<dbReference type="AlphaFoldDB" id="A0A9W8E757"/>
<dbReference type="OrthoDB" id="6270329at2759"/>
<evidence type="ECO:0000256" key="4">
    <source>
        <dbReference type="PROSITE-ProRule" id="PRU00175"/>
    </source>
</evidence>
<keyword evidence="8" id="KW-1185">Reference proteome</keyword>
<dbReference type="EMBL" id="JANBPY010000636">
    <property type="protein sequence ID" value="KAJ1965039.1"/>
    <property type="molecule type" value="Genomic_DNA"/>
</dbReference>
<dbReference type="Gene3D" id="3.30.40.10">
    <property type="entry name" value="Zinc/RING finger domain, C3HC4 (zinc finger)"/>
    <property type="match status" value="1"/>
</dbReference>
<feature type="domain" description="RING-type" evidence="6">
    <location>
        <begin position="411"/>
        <end position="448"/>
    </location>
</feature>
<evidence type="ECO:0000256" key="1">
    <source>
        <dbReference type="ARBA" id="ARBA00022723"/>
    </source>
</evidence>
<accession>A0A9W8E757</accession>
<dbReference type="CDD" id="cd16449">
    <property type="entry name" value="RING-HC"/>
    <property type="match status" value="1"/>
</dbReference>
<dbReference type="PROSITE" id="PS50089">
    <property type="entry name" value="ZF_RING_2"/>
    <property type="match status" value="1"/>
</dbReference>
<evidence type="ECO:0000313" key="7">
    <source>
        <dbReference type="EMBL" id="KAJ1965039.1"/>
    </source>
</evidence>
<keyword evidence="2 4" id="KW-0863">Zinc-finger</keyword>
<gene>
    <name evidence="7" type="ORF">IWQ62_002763</name>
</gene>
<name>A0A9W8E757_9FUNG</name>
<keyword evidence="1" id="KW-0479">Metal-binding</keyword>
<evidence type="ECO:0000256" key="3">
    <source>
        <dbReference type="ARBA" id="ARBA00022833"/>
    </source>
</evidence>
<protein>
    <recommendedName>
        <fullName evidence="6">RING-type domain-containing protein</fullName>
    </recommendedName>
</protein>
<evidence type="ECO:0000256" key="5">
    <source>
        <dbReference type="SAM" id="MobiDB-lite"/>
    </source>
</evidence>
<dbReference type="Proteomes" id="UP001150925">
    <property type="component" value="Unassembled WGS sequence"/>
</dbReference>